<dbReference type="Proteomes" id="UP000026961">
    <property type="component" value="Chromosome 7"/>
</dbReference>
<evidence type="ECO:0000313" key="2">
    <source>
        <dbReference type="EnsemblPlants" id="OGLUM07G25000.1"/>
    </source>
</evidence>
<name>A0A0E0ANR3_9ORYZ</name>
<proteinExistence type="predicted"/>
<organism evidence="2">
    <name type="scientific">Oryza glumipatula</name>
    <dbReference type="NCBI Taxonomy" id="40148"/>
    <lineage>
        <taxon>Eukaryota</taxon>
        <taxon>Viridiplantae</taxon>
        <taxon>Streptophyta</taxon>
        <taxon>Embryophyta</taxon>
        <taxon>Tracheophyta</taxon>
        <taxon>Spermatophyta</taxon>
        <taxon>Magnoliopsida</taxon>
        <taxon>Liliopsida</taxon>
        <taxon>Poales</taxon>
        <taxon>Poaceae</taxon>
        <taxon>BOP clade</taxon>
        <taxon>Oryzoideae</taxon>
        <taxon>Oryzeae</taxon>
        <taxon>Oryzinae</taxon>
        <taxon>Oryza</taxon>
    </lineage>
</organism>
<protein>
    <submittedName>
        <fullName evidence="2">Uncharacterized protein</fullName>
    </submittedName>
</protein>
<evidence type="ECO:0000256" key="1">
    <source>
        <dbReference type="SAM" id="MobiDB-lite"/>
    </source>
</evidence>
<evidence type="ECO:0000313" key="3">
    <source>
        <dbReference type="Proteomes" id="UP000026961"/>
    </source>
</evidence>
<keyword evidence="3" id="KW-1185">Reference proteome</keyword>
<feature type="region of interest" description="Disordered" evidence="1">
    <location>
        <begin position="40"/>
        <end position="59"/>
    </location>
</feature>
<accession>A0A0E0ANR3</accession>
<sequence>MAAAAMPSRAGVWRLLWRQRRKARSARRSWAWSWQQKSRWSAGRRSQSTDPASFPLDHHARAPPCHGSCATYGRNSGTAHPTSCRSASASLSTALRIAAAAAAVGGGLLGCFARCPRRGIREERNEMSRSTPGVGRVGGGGGGESADVVGWTVVVVVVRRRNAAGLSRSGDALEGGGDGEAAASIAAADSFAPVFSGFASRRAAAVAVAWRGVPRWLCWGVGATARGGYLRRGLGGRVVRRFWVGIKRRRRILEEAPARRKGDAWWRDSSRLVFGLAPRRGEL</sequence>
<reference evidence="2" key="1">
    <citation type="submission" date="2015-04" db="UniProtKB">
        <authorList>
            <consortium name="EnsemblPlants"/>
        </authorList>
    </citation>
    <scope>IDENTIFICATION</scope>
</reference>
<dbReference type="EnsemblPlants" id="OGLUM07G25000.1">
    <property type="protein sequence ID" value="OGLUM07G25000.1"/>
    <property type="gene ID" value="OGLUM07G25000"/>
</dbReference>
<reference evidence="2" key="2">
    <citation type="submission" date="2018-05" db="EMBL/GenBank/DDBJ databases">
        <title>OgluRS3 (Oryza glumaepatula Reference Sequence Version 3).</title>
        <authorList>
            <person name="Zhang J."/>
            <person name="Kudrna D."/>
            <person name="Lee S."/>
            <person name="Talag J."/>
            <person name="Welchert J."/>
            <person name="Wing R.A."/>
        </authorList>
    </citation>
    <scope>NUCLEOTIDE SEQUENCE [LARGE SCALE GENOMIC DNA]</scope>
</reference>
<dbReference type="Gramene" id="OGLUM07G25000.1">
    <property type="protein sequence ID" value="OGLUM07G25000.1"/>
    <property type="gene ID" value="OGLUM07G25000"/>
</dbReference>
<dbReference type="AlphaFoldDB" id="A0A0E0ANR3"/>
<dbReference type="HOGENOM" id="CLU_984771_0_0_1"/>